<evidence type="ECO:0000256" key="2">
    <source>
        <dbReference type="ARBA" id="ARBA00022475"/>
    </source>
</evidence>
<evidence type="ECO:0000256" key="3">
    <source>
        <dbReference type="ARBA" id="ARBA00022692"/>
    </source>
</evidence>
<comment type="subcellular location">
    <subcellularLocation>
        <location evidence="1">Cell membrane</location>
        <topology evidence="1">Multi-pass membrane protein</topology>
    </subcellularLocation>
</comment>
<sequence length="517" mass="58166">MSQNHQEPDRTMLDSYQESNIDIQRYLGLIRAKLPLFCGIALCVMTCAVVASYVLPKKYEAKSTVFIEQNVINDLVKGIAVTPSMEAKIKVLKVAMLSRTMLLEVIRELDMDLSVKTDSELEELIDTLQKQTRISLDEERGVFTISYTNTDPRLASNFVNTLVRRYIEENTSSKREESLEATRFLAEQIDTFKQRIDKADANINAFKQEKGMVLALDEAIVRKEIDDVQNELEALNIREHELQATRNLLSAKTHVVVQTDTERLQLEKQLAELRTQYSESHPDVRRAVKALEALPSGSAKRVTRSSLSDKDQRELELAGIELSAVKKNKDLLHNSLEEKKQILREIPVVQTELAELKRTKENETLIYQQLVARYGQSEVSKQMELQDKAVSFRVIDPAVMPTSHVSPKRPLIIGGGIAAGFGLALGVLILLDMFNQSIHSQDQLRSMHIPVLASIPRIGRPDHVSARTIGLFAVCGVYFLCILAVLSIEVLGLPYIENAIPHIGIEALKTKLMTMIL</sequence>
<dbReference type="InterPro" id="IPR003856">
    <property type="entry name" value="LPS_length_determ_N"/>
</dbReference>
<dbReference type="NCBIfam" id="TIGR03007">
    <property type="entry name" value="pepcterm_ChnLen"/>
    <property type="match status" value="1"/>
</dbReference>
<dbReference type="AlphaFoldDB" id="A0A6P1ZFQ5"/>
<evidence type="ECO:0000313" key="11">
    <source>
        <dbReference type="Proteomes" id="UP000434052"/>
    </source>
</evidence>
<keyword evidence="4 7" id="KW-1133">Transmembrane helix</keyword>
<dbReference type="PANTHER" id="PTHR32309:SF13">
    <property type="entry name" value="FERRIC ENTEROBACTIN TRANSPORT PROTEIN FEPE"/>
    <property type="match status" value="1"/>
</dbReference>
<evidence type="ECO:0000256" key="1">
    <source>
        <dbReference type="ARBA" id="ARBA00004651"/>
    </source>
</evidence>
<dbReference type="InterPro" id="IPR014345">
    <property type="entry name" value="XrtA_polysacc_chain"/>
</dbReference>
<evidence type="ECO:0000259" key="8">
    <source>
        <dbReference type="Pfam" id="PF02706"/>
    </source>
</evidence>
<evidence type="ECO:0000256" key="4">
    <source>
        <dbReference type="ARBA" id="ARBA00022989"/>
    </source>
</evidence>
<gene>
    <name evidence="10" type="ORF">DQK91_12440</name>
</gene>
<evidence type="ECO:0000256" key="7">
    <source>
        <dbReference type="SAM" id="Phobius"/>
    </source>
</evidence>
<name>A0A6P1ZFQ5_9BACT</name>
<keyword evidence="6" id="KW-0175">Coiled coil</keyword>
<dbReference type="Proteomes" id="UP000434052">
    <property type="component" value="Unassembled WGS sequence"/>
</dbReference>
<keyword evidence="5 7" id="KW-0472">Membrane</keyword>
<dbReference type="InterPro" id="IPR050445">
    <property type="entry name" value="Bact_polysacc_biosynth/exp"/>
</dbReference>
<keyword evidence="2" id="KW-1003">Cell membrane</keyword>
<dbReference type="PANTHER" id="PTHR32309">
    <property type="entry name" value="TYROSINE-PROTEIN KINASE"/>
    <property type="match status" value="1"/>
</dbReference>
<feature type="transmembrane region" description="Helical" evidence="7">
    <location>
        <begin position="34"/>
        <end position="55"/>
    </location>
</feature>
<dbReference type="InterPro" id="IPR032807">
    <property type="entry name" value="GNVR"/>
</dbReference>
<dbReference type="GO" id="GO:0005886">
    <property type="term" value="C:plasma membrane"/>
    <property type="evidence" value="ECO:0007669"/>
    <property type="project" value="UniProtKB-SubCell"/>
</dbReference>
<keyword evidence="3 7" id="KW-0812">Transmembrane</keyword>
<feature type="transmembrane region" description="Helical" evidence="7">
    <location>
        <begin position="411"/>
        <end position="431"/>
    </location>
</feature>
<dbReference type="EMBL" id="QMIF01000007">
    <property type="protein sequence ID" value="TVM33462.1"/>
    <property type="molecule type" value="Genomic_DNA"/>
</dbReference>
<dbReference type="OrthoDB" id="5390369at2"/>
<dbReference type="RefSeq" id="WP_144305684.1">
    <property type="nucleotide sequence ID" value="NZ_QMIF01000007.1"/>
</dbReference>
<evidence type="ECO:0000259" key="9">
    <source>
        <dbReference type="Pfam" id="PF13807"/>
    </source>
</evidence>
<evidence type="ECO:0000256" key="5">
    <source>
        <dbReference type="ARBA" id="ARBA00023136"/>
    </source>
</evidence>
<organism evidence="10 11">
    <name type="scientific">Oceanidesulfovibrio marinus</name>
    <dbReference type="NCBI Taxonomy" id="370038"/>
    <lineage>
        <taxon>Bacteria</taxon>
        <taxon>Pseudomonadati</taxon>
        <taxon>Thermodesulfobacteriota</taxon>
        <taxon>Desulfovibrionia</taxon>
        <taxon>Desulfovibrionales</taxon>
        <taxon>Desulfovibrionaceae</taxon>
        <taxon>Oceanidesulfovibrio</taxon>
    </lineage>
</organism>
<protein>
    <submittedName>
        <fullName evidence="10">Polysaccharide chain length determinant protein</fullName>
    </submittedName>
</protein>
<evidence type="ECO:0000313" key="10">
    <source>
        <dbReference type="EMBL" id="TVM33462.1"/>
    </source>
</evidence>
<dbReference type="Pfam" id="PF13807">
    <property type="entry name" value="GNVR"/>
    <property type="match status" value="1"/>
</dbReference>
<feature type="coiled-coil region" evidence="6">
    <location>
        <begin position="189"/>
        <end position="276"/>
    </location>
</feature>
<dbReference type="Pfam" id="PF02706">
    <property type="entry name" value="Wzz"/>
    <property type="match status" value="1"/>
</dbReference>
<dbReference type="GO" id="GO:0004713">
    <property type="term" value="F:protein tyrosine kinase activity"/>
    <property type="evidence" value="ECO:0007669"/>
    <property type="project" value="TreeGrafter"/>
</dbReference>
<comment type="caution">
    <text evidence="10">The sequence shown here is derived from an EMBL/GenBank/DDBJ whole genome shotgun (WGS) entry which is preliminary data.</text>
</comment>
<reference evidence="10 11" key="1">
    <citation type="submission" date="2018-06" db="EMBL/GenBank/DDBJ databases">
        <title>Complete genome of Desulfovibrio marinus P48SEP.</title>
        <authorList>
            <person name="Crispim J.S."/>
            <person name="Vidigal P.M.P."/>
            <person name="Silva L.C.F."/>
            <person name="Araujo L.C."/>
            <person name="Laguardia C.N."/>
            <person name="Dias R.S."/>
            <person name="Sousa M.P."/>
            <person name="Paula S.O."/>
            <person name="Silva C."/>
        </authorList>
    </citation>
    <scope>NUCLEOTIDE SEQUENCE [LARGE SCALE GENOMIC DNA]</scope>
    <source>
        <strain evidence="10 11">P48SEP</strain>
    </source>
</reference>
<evidence type="ECO:0000256" key="6">
    <source>
        <dbReference type="SAM" id="Coils"/>
    </source>
</evidence>
<proteinExistence type="predicted"/>
<feature type="domain" description="Polysaccharide chain length determinant N-terminal" evidence="8">
    <location>
        <begin position="20"/>
        <end position="109"/>
    </location>
</feature>
<feature type="transmembrane region" description="Helical" evidence="7">
    <location>
        <begin position="469"/>
        <end position="488"/>
    </location>
</feature>
<feature type="domain" description="Tyrosine-protein kinase G-rich" evidence="9">
    <location>
        <begin position="350"/>
        <end position="430"/>
    </location>
</feature>
<accession>A0A6P1ZFQ5</accession>